<dbReference type="InterPro" id="IPR051011">
    <property type="entry name" value="Metal_resp_trans_reg"/>
</dbReference>
<feature type="domain" description="HTH arsR-type" evidence="4">
    <location>
        <begin position="243"/>
        <end position="315"/>
    </location>
</feature>
<dbReference type="GO" id="GO:0003700">
    <property type="term" value="F:DNA-binding transcription factor activity"/>
    <property type="evidence" value="ECO:0007669"/>
    <property type="project" value="InterPro"/>
</dbReference>
<dbReference type="EMBL" id="CP001686">
    <property type="protein sequence ID" value="ACV05311.1"/>
    <property type="molecule type" value="Genomic_DNA"/>
</dbReference>
<dbReference type="PANTHER" id="PTHR43132">
    <property type="entry name" value="ARSENICAL RESISTANCE OPERON REPRESSOR ARSR-RELATED"/>
    <property type="match status" value="1"/>
</dbReference>
<dbReference type="KEGG" id="kse:Ksed_02260"/>
<dbReference type="PANTHER" id="PTHR43132:SF6">
    <property type="entry name" value="HTH-TYPE TRANSCRIPTIONAL REPRESSOR CZRA"/>
    <property type="match status" value="1"/>
</dbReference>
<dbReference type="InterPro" id="IPR011991">
    <property type="entry name" value="ArsR-like_HTH"/>
</dbReference>
<dbReference type="InterPro" id="IPR045981">
    <property type="entry name" value="DUF5937"/>
</dbReference>
<dbReference type="HOGENOM" id="CLU_063235_0_0_11"/>
<dbReference type="STRING" id="478801.Ksed_02260"/>
<dbReference type="SMART" id="SM00418">
    <property type="entry name" value="HTH_ARSR"/>
    <property type="match status" value="1"/>
</dbReference>
<sequence>MVVFHLPDARVADVRFAISPLVETALSLRVLAAPERFPLQVPWERRARQRMGEVDLPVLRALLNRHGHTPDAITPAPRTLHATAAQEWEWLRATDPAVLAQDIRAVTGHVDPALGRGAAMVTRVADALEGYWEACLAADWPRIRTVMQADLAHRGHVIARRGTPAALNDLSPTVHLTGDTLEVVSRHGIDHEVDVGDRPLWLVPTLFSTRAAYPGSPDHPPMVMYPARGQGGMWGAPPPVDADAVRALLGGPRARLLRMLAEPASTTVLAARLGVTASAVNQHLQVMRAAGLLRAERAGRQVLYARTELGEQLAG</sequence>
<evidence type="ECO:0000256" key="1">
    <source>
        <dbReference type="ARBA" id="ARBA00023015"/>
    </source>
</evidence>
<evidence type="ECO:0000256" key="2">
    <source>
        <dbReference type="ARBA" id="ARBA00023125"/>
    </source>
</evidence>
<dbReference type="InterPro" id="IPR036388">
    <property type="entry name" value="WH-like_DNA-bd_sf"/>
</dbReference>
<dbReference type="eggNOG" id="COG0640">
    <property type="taxonomic scope" value="Bacteria"/>
</dbReference>
<gene>
    <name evidence="5" type="ordered locus">Ksed_02260</name>
</gene>
<proteinExistence type="predicted"/>
<dbReference type="AlphaFoldDB" id="C7NJI1"/>
<keyword evidence="1" id="KW-0805">Transcription regulation</keyword>
<dbReference type="CDD" id="cd00090">
    <property type="entry name" value="HTH_ARSR"/>
    <property type="match status" value="1"/>
</dbReference>
<evidence type="ECO:0000256" key="3">
    <source>
        <dbReference type="ARBA" id="ARBA00023163"/>
    </source>
</evidence>
<keyword evidence="3" id="KW-0804">Transcription</keyword>
<name>C7NJI1_KYTSD</name>
<evidence type="ECO:0000313" key="6">
    <source>
        <dbReference type="Proteomes" id="UP000006666"/>
    </source>
</evidence>
<accession>C7NJI1</accession>
<organism evidence="5 6">
    <name type="scientific">Kytococcus sedentarius (strain ATCC 14392 / DSM 20547 / JCM 11482 / CCUG 33030 / NBRC 15357 / NCTC 11040 / CCM 314 / 541)</name>
    <name type="common">Micrococcus sedentarius</name>
    <dbReference type="NCBI Taxonomy" id="478801"/>
    <lineage>
        <taxon>Bacteria</taxon>
        <taxon>Bacillati</taxon>
        <taxon>Actinomycetota</taxon>
        <taxon>Actinomycetes</taxon>
        <taxon>Micrococcales</taxon>
        <taxon>Kytococcaceae</taxon>
        <taxon>Kytococcus</taxon>
    </lineage>
</organism>
<evidence type="ECO:0000259" key="4">
    <source>
        <dbReference type="SMART" id="SM00418"/>
    </source>
</evidence>
<dbReference type="Pfam" id="PF12840">
    <property type="entry name" value="HTH_20"/>
    <property type="match status" value="1"/>
</dbReference>
<evidence type="ECO:0000313" key="5">
    <source>
        <dbReference type="EMBL" id="ACV05311.1"/>
    </source>
</evidence>
<dbReference type="GO" id="GO:0003677">
    <property type="term" value="F:DNA binding"/>
    <property type="evidence" value="ECO:0007669"/>
    <property type="project" value="UniProtKB-KW"/>
</dbReference>
<dbReference type="InterPro" id="IPR036390">
    <property type="entry name" value="WH_DNA-bd_sf"/>
</dbReference>
<keyword evidence="2" id="KW-0238">DNA-binding</keyword>
<dbReference type="InterPro" id="IPR001845">
    <property type="entry name" value="HTH_ArsR_DNA-bd_dom"/>
</dbReference>
<dbReference type="Gene3D" id="1.10.10.10">
    <property type="entry name" value="Winged helix-like DNA-binding domain superfamily/Winged helix DNA-binding domain"/>
    <property type="match status" value="1"/>
</dbReference>
<dbReference type="Proteomes" id="UP000006666">
    <property type="component" value="Chromosome"/>
</dbReference>
<dbReference type="Pfam" id="PF19361">
    <property type="entry name" value="DUF5937"/>
    <property type="match status" value="1"/>
</dbReference>
<protein>
    <recommendedName>
        <fullName evidence="4">HTH arsR-type domain-containing protein</fullName>
    </recommendedName>
</protein>
<dbReference type="RefSeq" id="WP_012801729.1">
    <property type="nucleotide sequence ID" value="NC_013169.1"/>
</dbReference>
<reference evidence="5 6" key="1">
    <citation type="journal article" date="2009" name="Stand. Genomic Sci.">
        <title>Complete genome sequence of Kytococcus sedentarius type strain (541).</title>
        <authorList>
            <person name="Sims D."/>
            <person name="Brettin T."/>
            <person name="Detter J.C."/>
            <person name="Han C."/>
            <person name="Lapidus A."/>
            <person name="Copeland A."/>
            <person name="Glavina Del Rio T."/>
            <person name="Nolan M."/>
            <person name="Chen F."/>
            <person name="Lucas S."/>
            <person name="Tice H."/>
            <person name="Cheng J.F."/>
            <person name="Bruce D."/>
            <person name="Goodwin L."/>
            <person name="Pitluck S."/>
            <person name="Ovchinnikova G."/>
            <person name="Pati A."/>
            <person name="Ivanova N."/>
            <person name="Mavrommatis K."/>
            <person name="Chen A."/>
            <person name="Palaniappan K."/>
            <person name="D'haeseleer P."/>
            <person name="Chain P."/>
            <person name="Bristow J."/>
            <person name="Eisen J.A."/>
            <person name="Markowitz V."/>
            <person name="Hugenholtz P."/>
            <person name="Schneider S."/>
            <person name="Goker M."/>
            <person name="Pukall R."/>
            <person name="Kyrpides N.C."/>
            <person name="Klenk H.P."/>
        </authorList>
    </citation>
    <scope>NUCLEOTIDE SEQUENCE [LARGE SCALE GENOMIC DNA]</scope>
    <source>
        <strain evidence="6">ATCC 14392 / DSM 20547 / JCM 11482 / CCUG 33030 / NBRC 15357 / NCTC 11040 / CCM 314 / 541</strain>
    </source>
</reference>
<keyword evidence="6" id="KW-1185">Reference proteome</keyword>
<dbReference type="SUPFAM" id="SSF46785">
    <property type="entry name" value="Winged helix' DNA-binding domain"/>
    <property type="match status" value="1"/>
</dbReference>